<dbReference type="GeneID" id="300125842"/>
<keyword evidence="3" id="KW-1185">Reference proteome</keyword>
<accession>A0A561VTE5</accession>
<dbReference type="Pfam" id="PF01345">
    <property type="entry name" value="DUF11"/>
    <property type="match status" value="1"/>
</dbReference>
<dbReference type="OrthoDB" id="3386021at2"/>
<sequence length="428" mass="44732">MSVQFRSTRQHLLRSSLLVGALAGLATGLLPAGPARAAPSRADLVVAASVDTVEVPASGGWSTLTLDVRNSGTKASQDVTVAFTLPAGAWFSSDGFVIPPSWSCDLQGTATCAHAPLAAGEIADTLNLPFGLPPGTAGDAVTVTATAKTGTESSTANNIGQASVRYIPSTMDLEFVPAATSQQLLPNEYVNVSTSLRNSGNSPSGEVTVTIPVPAGMQGSETWSEGWDCAFGDSVADGRTGWRCIHSPLRPGETSEQLYYGGILTSTTVGDVVTMEATAATTSPETTLENNTARHTVTVEQGAIVRGTVWVDGNNNRVWDTCEVGAPVGYEGISRIDVATQPGGSGSGGLTTINPDGTFTAYVRPGTYRVQFHVHDPHDFIDSIDSDLIYYWNETGGANYGHTDWVTVATGDEVTLDAGVRSRWIQSC</sequence>
<reference evidence="2 3" key="1">
    <citation type="submission" date="2019-06" db="EMBL/GenBank/DDBJ databases">
        <title>Sequencing the genomes of 1000 actinobacteria strains.</title>
        <authorList>
            <person name="Klenk H.-P."/>
        </authorList>
    </citation>
    <scope>NUCLEOTIDE SEQUENCE [LARGE SCALE GENOMIC DNA]</scope>
    <source>
        <strain evidence="2 3">DSM 45885</strain>
    </source>
</reference>
<dbReference type="RefSeq" id="WP_145778252.1">
    <property type="nucleotide sequence ID" value="NZ_VIWZ01000001.1"/>
</dbReference>
<dbReference type="InterPro" id="IPR013783">
    <property type="entry name" value="Ig-like_fold"/>
</dbReference>
<name>A0A561VTE5_9ACTN</name>
<dbReference type="GO" id="GO:0005975">
    <property type="term" value="P:carbohydrate metabolic process"/>
    <property type="evidence" value="ECO:0007669"/>
    <property type="project" value="UniProtKB-ARBA"/>
</dbReference>
<dbReference type="SUPFAM" id="SSF117074">
    <property type="entry name" value="Hypothetical protein PA1324"/>
    <property type="match status" value="1"/>
</dbReference>
<proteinExistence type="predicted"/>
<evidence type="ECO:0000313" key="2">
    <source>
        <dbReference type="EMBL" id="TWG14887.1"/>
    </source>
</evidence>
<gene>
    <name evidence="2" type="ORF">FHU34_11186</name>
</gene>
<feature type="domain" description="DUF11" evidence="1">
    <location>
        <begin position="43"/>
        <end position="164"/>
    </location>
</feature>
<dbReference type="InterPro" id="IPR006311">
    <property type="entry name" value="TAT_signal"/>
</dbReference>
<dbReference type="AlphaFoldDB" id="A0A561VTE5"/>
<dbReference type="Gene3D" id="2.60.40.10">
    <property type="entry name" value="Immunoglobulins"/>
    <property type="match status" value="2"/>
</dbReference>
<protein>
    <recommendedName>
        <fullName evidence="1">DUF11 domain-containing protein</fullName>
    </recommendedName>
</protein>
<evidence type="ECO:0000313" key="3">
    <source>
        <dbReference type="Proteomes" id="UP000317685"/>
    </source>
</evidence>
<comment type="caution">
    <text evidence="2">The sequence shown here is derived from an EMBL/GenBank/DDBJ whole genome shotgun (WGS) entry which is preliminary data.</text>
</comment>
<dbReference type="Proteomes" id="UP000317685">
    <property type="component" value="Unassembled WGS sequence"/>
</dbReference>
<organism evidence="2 3">
    <name type="scientific">Micromonospora taraxaci</name>
    <dbReference type="NCBI Taxonomy" id="1316803"/>
    <lineage>
        <taxon>Bacteria</taxon>
        <taxon>Bacillati</taxon>
        <taxon>Actinomycetota</taxon>
        <taxon>Actinomycetes</taxon>
        <taxon>Micromonosporales</taxon>
        <taxon>Micromonosporaceae</taxon>
        <taxon>Micromonospora</taxon>
    </lineage>
</organism>
<dbReference type="PROSITE" id="PS51318">
    <property type="entry name" value="TAT"/>
    <property type="match status" value="1"/>
</dbReference>
<dbReference type="EMBL" id="VIWZ01000001">
    <property type="protein sequence ID" value="TWG14887.1"/>
    <property type="molecule type" value="Genomic_DNA"/>
</dbReference>
<dbReference type="InterPro" id="IPR001434">
    <property type="entry name" value="OmcB-like_DUF11"/>
</dbReference>
<evidence type="ECO:0000259" key="1">
    <source>
        <dbReference type="Pfam" id="PF01345"/>
    </source>
</evidence>